<accession>A0A8H7ENQ6</accession>
<dbReference type="OrthoDB" id="5579088at2759"/>
<dbReference type="Pfam" id="PF10261">
    <property type="entry name" value="FIT"/>
    <property type="match status" value="1"/>
</dbReference>
<dbReference type="Proteomes" id="UP000605846">
    <property type="component" value="Unassembled WGS sequence"/>
</dbReference>
<evidence type="ECO:0000256" key="1">
    <source>
        <dbReference type="ARBA" id="ARBA00004477"/>
    </source>
</evidence>
<evidence type="ECO:0000256" key="6">
    <source>
        <dbReference type="ARBA" id="ARBA00023098"/>
    </source>
</evidence>
<keyword evidence="3" id="KW-0378">Hydrolase</keyword>
<protein>
    <submittedName>
        <fullName evidence="9">Uncharacterized protein</fullName>
    </submittedName>
</protein>
<feature type="transmembrane region" description="Helical" evidence="8">
    <location>
        <begin position="184"/>
        <end position="210"/>
    </location>
</feature>
<dbReference type="GO" id="GO:0008654">
    <property type="term" value="P:phospholipid biosynthetic process"/>
    <property type="evidence" value="ECO:0007669"/>
    <property type="project" value="TreeGrafter"/>
</dbReference>
<dbReference type="GO" id="GO:0010945">
    <property type="term" value="F:coenzyme A diphosphatase activity"/>
    <property type="evidence" value="ECO:0007669"/>
    <property type="project" value="InterPro"/>
</dbReference>
<evidence type="ECO:0000256" key="4">
    <source>
        <dbReference type="ARBA" id="ARBA00022824"/>
    </source>
</evidence>
<keyword evidence="4" id="KW-0256">Endoplasmic reticulum</keyword>
<comment type="caution">
    <text evidence="9">The sequence shown here is derived from an EMBL/GenBank/DDBJ whole genome shotgun (WGS) entry which is preliminary data.</text>
</comment>
<dbReference type="GO" id="GO:0019915">
    <property type="term" value="P:lipid storage"/>
    <property type="evidence" value="ECO:0007669"/>
    <property type="project" value="InterPro"/>
</dbReference>
<evidence type="ECO:0000256" key="7">
    <source>
        <dbReference type="ARBA" id="ARBA00023136"/>
    </source>
</evidence>
<reference evidence="9" key="1">
    <citation type="submission" date="2020-01" db="EMBL/GenBank/DDBJ databases">
        <title>Genome Sequencing of Three Apophysomyces-Like Fungal Strains Confirms a Novel Fungal Genus in the Mucoromycota with divergent Burkholderia-like Endosymbiotic Bacteria.</title>
        <authorList>
            <person name="Stajich J.E."/>
            <person name="Macias A.M."/>
            <person name="Carter-House D."/>
            <person name="Lovett B."/>
            <person name="Kasson L.R."/>
            <person name="Berry K."/>
            <person name="Grigoriev I."/>
            <person name="Chang Y."/>
            <person name="Spatafora J."/>
            <person name="Kasson M.T."/>
        </authorList>
    </citation>
    <scope>NUCLEOTIDE SEQUENCE</scope>
    <source>
        <strain evidence="9">NRRL A-21654</strain>
    </source>
</reference>
<keyword evidence="6" id="KW-0443">Lipid metabolism</keyword>
<evidence type="ECO:0000313" key="10">
    <source>
        <dbReference type="Proteomes" id="UP000605846"/>
    </source>
</evidence>
<comment type="subcellular location">
    <subcellularLocation>
        <location evidence="1">Endoplasmic reticulum membrane</location>
        <topology evidence="1">Multi-pass membrane protein</topology>
    </subcellularLocation>
</comment>
<sequence length="248" mass="28594">MPPSSLLQFLRPHQQVALVFYPLTVIVSFLYAGLCEPPETYFSNKRNIFNVYFVKIGWFWVTVIYLAYLLFNHTNERRRMQGIVRYAFVTLYWYTMTQWLLGPSFIDRVFVATGGHCRAEQGMAVNGVFAQQACRKAGGRWAGGHDVSGHCVLLIHSSLFLWEEISWLYYSIPAFQRHKQEGGWAWRSLLAVFGVLILSWWMLVMTSVYFHGHHELISGCFFGLLGWAILYLGLFPKLPLANLPPVSL</sequence>
<feature type="transmembrane region" description="Helical" evidence="8">
    <location>
        <begin position="16"/>
        <end position="32"/>
    </location>
</feature>
<keyword evidence="2 8" id="KW-0812">Transmembrane</keyword>
<keyword evidence="10" id="KW-1185">Reference proteome</keyword>
<feature type="transmembrane region" description="Helical" evidence="8">
    <location>
        <begin position="52"/>
        <end position="71"/>
    </location>
</feature>
<dbReference type="GO" id="GO:0034389">
    <property type="term" value="P:lipid droplet organization"/>
    <property type="evidence" value="ECO:0007669"/>
    <property type="project" value="TreeGrafter"/>
</dbReference>
<keyword evidence="5 8" id="KW-1133">Transmembrane helix</keyword>
<dbReference type="PANTHER" id="PTHR23129">
    <property type="entry name" value="ACYL-COENZYME A DIPHOSPHATASE FITM2"/>
    <property type="match status" value="1"/>
</dbReference>
<dbReference type="PANTHER" id="PTHR23129:SF0">
    <property type="entry name" value="ACYL-COENZYME A DIPHOSPHATASE FITM2"/>
    <property type="match status" value="1"/>
</dbReference>
<evidence type="ECO:0000313" key="9">
    <source>
        <dbReference type="EMBL" id="KAF7724879.1"/>
    </source>
</evidence>
<evidence type="ECO:0000256" key="2">
    <source>
        <dbReference type="ARBA" id="ARBA00022692"/>
    </source>
</evidence>
<evidence type="ECO:0000256" key="3">
    <source>
        <dbReference type="ARBA" id="ARBA00022801"/>
    </source>
</evidence>
<keyword evidence="7 8" id="KW-0472">Membrane</keyword>
<organism evidence="9 10">
    <name type="scientific">Apophysomyces ossiformis</name>
    <dbReference type="NCBI Taxonomy" id="679940"/>
    <lineage>
        <taxon>Eukaryota</taxon>
        <taxon>Fungi</taxon>
        <taxon>Fungi incertae sedis</taxon>
        <taxon>Mucoromycota</taxon>
        <taxon>Mucoromycotina</taxon>
        <taxon>Mucoromycetes</taxon>
        <taxon>Mucorales</taxon>
        <taxon>Mucorineae</taxon>
        <taxon>Mucoraceae</taxon>
        <taxon>Apophysomyces</taxon>
    </lineage>
</organism>
<dbReference type="AlphaFoldDB" id="A0A8H7ENQ6"/>
<proteinExistence type="predicted"/>
<dbReference type="EMBL" id="JABAYA010000109">
    <property type="protein sequence ID" value="KAF7724879.1"/>
    <property type="molecule type" value="Genomic_DNA"/>
</dbReference>
<dbReference type="GO" id="GO:0005789">
    <property type="term" value="C:endoplasmic reticulum membrane"/>
    <property type="evidence" value="ECO:0007669"/>
    <property type="project" value="UniProtKB-SubCell"/>
</dbReference>
<feature type="transmembrane region" description="Helical" evidence="8">
    <location>
        <begin position="216"/>
        <end position="235"/>
    </location>
</feature>
<feature type="transmembrane region" description="Helical" evidence="8">
    <location>
        <begin position="83"/>
        <end position="101"/>
    </location>
</feature>
<evidence type="ECO:0000256" key="5">
    <source>
        <dbReference type="ARBA" id="ARBA00022989"/>
    </source>
</evidence>
<gene>
    <name evidence="9" type="ORF">EC973_000592</name>
</gene>
<dbReference type="InterPro" id="IPR019388">
    <property type="entry name" value="FIT"/>
</dbReference>
<name>A0A8H7ENQ6_9FUNG</name>
<evidence type="ECO:0000256" key="8">
    <source>
        <dbReference type="SAM" id="Phobius"/>
    </source>
</evidence>